<organism evidence="3">
    <name type="scientific">Gongylonema pulchrum</name>
    <dbReference type="NCBI Taxonomy" id="637853"/>
    <lineage>
        <taxon>Eukaryota</taxon>
        <taxon>Metazoa</taxon>
        <taxon>Ecdysozoa</taxon>
        <taxon>Nematoda</taxon>
        <taxon>Chromadorea</taxon>
        <taxon>Rhabditida</taxon>
        <taxon>Spirurina</taxon>
        <taxon>Spiruromorpha</taxon>
        <taxon>Spiruroidea</taxon>
        <taxon>Gongylonematidae</taxon>
        <taxon>Gongylonema</taxon>
    </lineage>
</organism>
<protein>
    <submittedName>
        <fullName evidence="3">Autophagy-related protein 13</fullName>
    </submittedName>
</protein>
<reference evidence="3" key="1">
    <citation type="submission" date="2016-06" db="UniProtKB">
        <authorList>
            <consortium name="WormBaseParasite"/>
        </authorList>
    </citation>
    <scope>IDENTIFICATION</scope>
</reference>
<evidence type="ECO:0000313" key="2">
    <source>
        <dbReference type="Proteomes" id="UP000271098"/>
    </source>
</evidence>
<dbReference type="AlphaFoldDB" id="A0A183DP06"/>
<gene>
    <name evidence="1" type="ORF">GPUH_LOCUS10447</name>
</gene>
<evidence type="ECO:0000313" key="1">
    <source>
        <dbReference type="EMBL" id="VDN17454.1"/>
    </source>
</evidence>
<dbReference type="EMBL" id="UYRT01077979">
    <property type="protein sequence ID" value="VDN17454.1"/>
    <property type="molecule type" value="Genomic_DNA"/>
</dbReference>
<reference evidence="1 2" key="2">
    <citation type="submission" date="2018-11" db="EMBL/GenBank/DDBJ databases">
        <authorList>
            <consortium name="Pathogen Informatics"/>
        </authorList>
    </citation>
    <scope>NUCLEOTIDE SEQUENCE [LARGE SCALE GENOMIC DNA]</scope>
</reference>
<dbReference type="Proteomes" id="UP000271098">
    <property type="component" value="Unassembled WGS sequence"/>
</dbReference>
<dbReference type="WBParaSite" id="GPUH_0001046001-mRNA-1">
    <property type="protein sequence ID" value="GPUH_0001046001-mRNA-1"/>
    <property type="gene ID" value="GPUH_0001046001"/>
</dbReference>
<sequence length="216" mass="23906">MSRHLAKLKREFADGIGPYDVFSEIIANSQHGRSNSGLFGIRHSPTRQLHRFGEPSSSRPLDLAEHLSQDMQNIGDGPLPTIQNDVHFHRNSERRNSMARNADASIPSISTANTPSTNIPPTILTNIPSLNTEIDKSKITMKDLFGEEKRADDMQQVNNMIGEVGGITPLLTPPRQPPNSDSPSLPVLLDLGALDAPHLERLRKKYRYAVSFKLVA</sequence>
<accession>A0A183DP06</accession>
<name>A0A183DP06_9BILA</name>
<keyword evidence="2" id="KW-1185">Reference proteome</keyword>
<evidence type="ECO:0000313" key="3">
    <source>
        <dbReference type="WBParaSite" id="GPUH_0001046001-mRNA-1"/>
    </source>
</evidence>
<proteinExistence type="predicted"/>